<protein>
    <recommendedName>
        <fullName evidence="3">Fe2OG dioxygenase domain-containing protein</fullName>
    </recommendedName>
</protein>
<dbReference type="SUPFAM" id="SSF51197">
    <property type="entry name" value="Clavaminate synthase-like"/>
    <property type="match status" value="1"/>
</dbReference>
<feature type="region of interest" description="Disordered" evidence="2">
    <location>
        <begin position="1"/>
        <end position="41"/>
    </location>
</feature>
<organism evidence="4 5">
    <name type="scientific">Kwoniella europaea PYCC6329</name>
    <dbReference type="NCBI Taxonomy" id="1423913"/>
    <lineage>
        <taxon>Eukaryota</taxon>
        <taxon>Fungi</taxon>
        <taxon>Dikarya</taxon>
        <taxon>Basidiomycota</taxon>
        <taxon>Agaricomycotina</taxon>
        <taxon>Tremellomycetes</taxon>
        <taxon>Tremellales</taxon>
        <taxon>Cryptococcaceae</taxon>
        <taxon>Kwoniella</taxon>
    </lineage>
</organism>
<proteinExistence type="predicted"/>
<reference evidence="4 5" key="1">
    <citation type="submission" date="2024-01" db="EMBL/GenBank/DDBJ databases">
        <title>Comparative genomics of Cryptococcus and Kwoniella reveals pathogenesis evolution and contrasting modes of karyotype evolution via chromosome fusion or intercentromeric recombination.</title>
        <authorList>
            <person name="Coelho M.A."/>
            <person name="David-Palma M."/>
            <person name="Shea T."/>
            <person name="Bowers K."/>
            <person name="McGinley-Smith S."/>
            <person name="Mohammad A.W."/>
            <person name="Gnirke A."/>
            <person name="Yurkov A.M."/>
            <person name="Nowrousian M."/>
            <person name="Sun S."/>
            <person name="Cuomo C.A."/>
            <person name="Heitman J."/>
        </authorList>
    </citation>
    <scope>NUCLEOTIDE SEQUENCE [LARGE SCALE GENOMIC DNA]</scope>
    <source>
        <strain evidence="4 5">PYCC6329</strain>
    </source>
</reference>
<feature type="binding site" evidence="1">
    <location>
        <position position="251"/>
    </location>
    <ligand>
        <name>2-oxoglutarate</name>
        <dbReference type="ChEBI" id="CHEBI:16810"/>
    </ligand>
</feature>
<dbReference type="InterPro" id="IPR037151">
    <property type="entry name" value="AlkB-like_sf"/>
</dbReference>
<keyword evidence="5" id="KW-1185">Reference proteome</keyword>
<dbReference type="InterPro" id="IPR027450">
    <property type="entry name" value="AlkB-like"/>
</dbReference>
<dbReference type="RefSeq" id="XP_066080749.1">
    <property type="nucleotide sequence ID" value="XM_066224652.1"/>
</dbReference>
<dbReference type="Pfam" id="PF13532">
    <property type="entry name" value="2OG-FeII_Oxy_2"/>
    <property type="match status" value="1"/>
</dbReference>
<name>A0AAX4KAL5_9TREE</name>
<dbReference type="PROSITE" id="PS51471">
    <property type="entry name" value="FE2OG_OXY"/>
    <property type="match status" value="1"/>
</dbReference>
<evidence type="ECO:0000313" key="5">
    <source>
        <dbReference type="Proteomes" id="UP001358614"/>
    </source>
</evidence>
<dbReference type="Gene3D" id="2.60.120.590">
    <property type="entry name" value="Alpha-ketoglutarate-dependent dioxygenase AlkB-like"/>
    <property type="match status" value="1"/>
</dbReference>
<dbReference type="GO" id="GO:0035516">
    <property type="term" value="F:broad specificity oxidative DNA demethylase activity"/>
    <property type="evidence" value="ECO:0007669"/>
    <property type="project" value="TreeGrafter"/>
</dbReference>
<feature type="domain" description="Fe2OG dioxygenase" evidence="3">
    <location>
        <begin position="149"/>
        <end position="260"/>
    </location>
</feature>
<accession>A0AAX4KAL5</accession>
<dbReference type="EMBL" id="CP144089">
    <property type="protein sequence ID" value="WWD02782.1"/>
    <property type="molecule type" value="Genomic_DNA"/>
</dbReference>
<evidence type="ECO:0000256" key="2">
    <source>
        <dbReference type="SAM" id="MobiDB-lite"/>
    </source>
</evidence>
<dbReference type="GO" id="GO:0008198">
    <property type="term" value="F:ferrous iron binding"/>
    <property type="evidence" value="ECO:0007669"/>
    <property type="project" value="TreeGrafter"/>
</dbReference>
<dbReference type="AlphaFoldDB" id="A0AAX4KAL5"/>
<feature type="binding site" evidence="1">
    <location>
        <position position="255"/>
    </location>
    <ligand>
        <name>2-oxoglutarate</name>
        <dbReference type="ChEBI" id="CHEBI:16810"/>
    </ligand>
</feature>
<dbReference type="GeneID" id="91099628"/>
<dbReference type="Proteomes" id="UP001358614">
    <property type="component" value="Chromosome 1"/>
</dbReference>
<feature type="binding site" evidence="1">
    <location>
        <position position="239"/>
    </location>
    <ligand>
        <name>2-oxoglutarate</name>
        <dbReference type="ChEBI" id="CHEBI:16810"/>
    </ligand>
</feature>
<sequence length="260" mass="30001">MSSRKRPSSSPCRPPSVAKRPNKAKSTDKAKPQTRHEPTDEFQQITLPSFVNRWRVEGLGYGGDVYYQPEFINLEDAQKWYDDLLKLDTYQPTLKLYGRTFPQSRQIAAYSTTPNSTLSYSGSSITMHHPFPPILEEIRERLERDLGVRFNHCMLNRYDDGNVYIGKHSDNLNNLVIASISLGAERKFIMTPRLPSKNSKSNMTKDVEEGLEDRKKINWILGNGSLVIMQGRTQEFWKHEIPKEPSVRRGRISLTFRQLV</sequence>
<dbReference type="InterPro" id="IPR032852">
    <property type="entry name" value="ALKBH2"/>
</dbReference>
<dbReference type="InterPro" id="IPR005123">
    <property type="entry name" value="Oxoglu/Fe-dep_dioxygenase_dom"/>
</dbReference>
<dbReference type="KEGG" id="ker:91099628"/>
<dbReference type="PANTHER" id="PTHR31573">
    <property type="entry name" value="ALPHA-KETOGLUTARATE-DEPENDENT DIOXYGENASE ALKB HOMOLOG 2"/>
    <property type="match status" value="1"/>
</dbReference>
<dbReference type="GO" id="GO:0051747">
    <property type="term" value="F:cytosine C-5 DNA demethylase activity"/>
    <property type="evidence" value="ECO:0007669"/>
    <property type="project" value="TreeGrafter"/>
</dbReference>
<feature type="binding site" evidence="1">
    <location>
        <position position="156"/>
    </location>
    <ligand>
        <name>2-oxoglutarate</name>
        <dbReference type="ChEBI" id="CHEBI:16810"/>
    </ligand>
</feature>
<evidence type="ECO:0000313" key="4">
    <source>
        <dbReference type="EMBL" id="WWD02782.1"/>
    </source>
</evidence>
<evidence type="ECO:0000259" key="3">
    <source>
        <dbReference type="PROSITE" id="PS51471"/>
    </source>
</evidence>
<gene>
    <name evidence="4" type="ORF">V865_000824</name>
</gene>
<feature type="binding site" evidence="1">
    <location>
        <position position="257"/>
    </location>
    <ligand>
        <name>2-oxoglutarate</name>
        <dbReference type="ChEBI" id="CHEBI:16810"/>
    </ligand>
</feature>
<dbReference type="PANTHER" id="PTHR31573:SF1">
    <property type="entry name" value="DNA OXIDATIVE DEMETHYLASE ALKBH2"/>
    <property type="match status" value="1"/>
</dbReference>
<evidence type="ECO:0000256" key="1">
    <source>
        <dbReference type="PIRSR" id="PIRSR632852-1"/>
    </source>
</evidence>
<dbReference type="GO" id="GO:0006307">
    <property type="term" value="P:DNA alkylation repair"/>
    <property type="evidence" value="ECO:0007669"/>
    <property type="project" value="TreeGrafter"/>
</dbReference>
<feature type="binding site" evidence="1">
    <location>
        <position position="158"/>
    </location>
    <ligand>
        <name>2-oxoglutarate</name>
        <dbReference type="ChEBI" id="CHEBI:16810"/>
    </ligand>
</feature>
<feature type="binding site" evidence="1">
    <location>
        <position position="168"/>
    </location>
    <ligand>
        <name>2-oxoglutarate</name>
        <dbReference type="ChEBI" id="CHEBI:16810"/>
    </ligand>
</feature>
<feature type="compositionally biased region" description="Basic and acidic residues" evidence="2">
    <location>
        <begin position="25"/>
        <end position="39"/>
    </location>
</feature>